<proteinExistence type="predicted"/>
<sequence length="39" mass="4058">MVYSSDPAAVPIEFGHVAANGRVVQGQRILLNALYGSGV</sequence>
<reference evidence="1" key="1">
    <citation type="journal article" date="2021" name="Proc. Natl. Acad. Sci. U.S.A.">
        <title>A Catalog of Tens of Thousands of Viruses from Human Metagenomes Reveals Hidden Associations with Chronic Diseases.</title>
        <authorList>
            <person name="Tisza M.J."/>
            <person name="Buck C.B."/>
        </authorList>
    </citation>
    <scope>NUCLEOTIDE SEQUENCE</scope>
    <source>
        <strain evidence="1">Ct6YY1</strain>
    </source>
</reference>
<protein>
    <submittedName>
        <fullName evidence="1">Uncharacterized protein</fullName>
    </submittedName>
</protein>
<accession>A0A8S5V321</accession>
<organism evidence="1">
    <name type="scientific">Siphoviridae sp. ct6YY1</name>
    <dbReference type="NCBI Taxonomy" id="2825343"/>
    <lineage>
        <taxon>Viruses</taxon>
        <taxon>Duplodnaviria</taxon>
        <taxon>Heunggongvirae</taxon>
        <taxon>Uroviricota</taxon>
        <taxon>Caudoviricetes</taxon>
    </lineage>
</organism>
<evidence type="ECO:0000313" key="1">
    <source>
        <dbReference type="EMBL" id="DAG01109.1"/>
    </source>
</evidence>
<dbReference type="EMBL" id="BK016186">
    <property type="protein sequence ID" value="DAG01109.1"/>
    <property type="molecule type" value="Genomic_DNA"/>
</dbReference>
<name>A0A8S5V321_9CAUD</name>